<dbReference type="PANTHER" id="PTHR47381">
    <property type="entry name" value="ALPHA/BETA-HYDROLASES SUPERFAMILY PROTEIN"/>
    <property type="match status" value="1"/>
</dbReference>
<proteinExistence type="predicted"/>
<keyword evidence="2" id="KW-1185">Reference proteome</keyword>
<dbReference type="Proteomes" id="UP000799778">
    <property type="component" value="Unassembled WGS sequence"/>
</dbReference>
<evidence type="ECO:0000313" key="1">
    <source>
        <dbReference type="EMBL" id="KAF2020232.1"/>
    </source>
</evidence>
<dbReference type="AlphaFoldDB" id="A0A6A5Y3W0"/>
<dbReference type="OrthoDB" id="2152248at2759"/>
<reference evidence="1" key="1">
    <citation type="journal article" date="2020" name="Stud. Mycol.">
        <title>101 Dothideomycetes genomes: a test case for predicting lifestyles and emergence of pathogens.</title>
        <authorList>
            <person name="Haridas S."/>
            <person name="Albert R."/>
            <person name="Binder M."/>
            <person name="Bloem J."/>
            <person name="Labutti K."/>
            <person name="Salamov A."/>
            <person name="Andreopoulos B."/>
            <person name="Baker S."/>
            <person name="Barry K."/>
            <person name="Bills G."/>
            <person name="Bluhm B."/>
            <person name="Cannon C."/>
            <person name="Castanera R."/>
            <person name="Culley D."/>
            <person name="Daum C."/>
            <person name="Ezra D."/>
            <person name="Gonzalez J."/>
            <person name="Henrissat B."/>
            <person name="Kuo A."/>
            <person name="Liang C."/>
            <person name="Lipzen A."/>
            <person name="Lutzoni F."/>
            <person name="Magnuson J."/>
            <person name="Mondo S."/>
            <person name="Nolan M."/>
            <person name="Ohm R."/>
            <person name="Pangilinan J."/>
            <person name="Park H.-J."/>
            <person name="Ramirez L."/>
            <person name="Alfaro M."/>
            <person name="Sun H."/>
            <person name="Tritt A."/>
            <person name="Yoshinaga Y."/>
            <person name="Zwiers L.-H."/>
            <person name="Turgeon B."/>
            <person name="Goodwin S."/>
            <person name="Spatafora J."/>
            <person name="Crous P."/>
            <person name="Grigoriev I."/>
        </authorList>
    </citation>
    <scope>NUCLEOTIDE SEQUENCE</scope>
    <source>
        <strain evidence="1">CBS 175.79</strain>
    </source>
</reference>
<sequence>MAATTNPLHGTYQPTGFSVSSETFTIAGILTTVHGLSELPPSTKSVACLWLLHPRLQTKETMAPIAAQVVTAWNKRITEGRAGRHPTGLICASFDQRNHGSRLVDKLHNEAWRQGNPRHAQDMFSCFQGTAADTSQLLTHIESYIFTAPGGPKITQNLVLGISLGGHAAWQCVLSDPRITSAVVGIGCPDYTRLMTDRARLSKRTTYVASATPGSSFLGSVDFPHALQEAIAKYDPAGLLLPSSFNPAVPDALDPQPDKAKLDRCKIVLRERLHGKRILNLSGKVDKLVPYAAGLPFLNVFKQVLREEPSLNIQFEDVLFDGVGHAFPAAMADKATEWICDLLSQDDDTVTSKI</sequence>
<dbReference type="SUPFAM" id="SSF53474">
    <property type="entry name" value="alpha/beta-Hydrolases"/>
    <property type="match status" value="1"/>
</dbReference>
<dbReference type="RefSeq" id="XP_033388571.1">
    <property type="nucleotide sequence ID" value="XM_033521076.1"/>
</dbReference>
<name>A0A6A5Y3W0_9PLEO</name>
<dbReference type="PANTHER" id="PTHR47381:SF3">
    <property type="entry name" value="ALPHA_BETA-HYDROLASES SUPERFAMILY PROTEIN"/>
    <property type="match status" value="1"/>
</dbReference>
<organism evidence="1 2">
    <name type="scientific">Aaosphaeria arxii CBS 175.79</name>
    <dbReference type="NCBI Taxonomy" id="1450172"/>
    <lineage>
        <taxon>Eukaryota</taxon>
        <taxon>Fungi</taxon>
        <taxon>Dikarya</taxon>
        <taxon>Ascomycota</taxon>
        <taxon>Pezizomycotina</taxon>
        <taxon>Dothideomycetes</taxon>
        <taxon>Pleosporomycetidae</taxon>
        <taxon>Pleosporales</taxon>
        <taxon>Pleosporales incertae sedis</taxon>
        <taxon>Aaosphaeria</taxon>
    </lineage>
</organism>
<protein>
    <recommendedName>
        <fullName evidence="3">Alpha/beta-hydrolase</fullName>
    </recommendedName>
</protein>
<dbReference type="GeneID" id="54278473"/>
<accession>A0A6A5Y3W0</accession>
<dbReference type="InterPro" id="IPR029058">
    <property type="entry name" value="AB_hydrolase_fold"/>
</dbReference>
<dbReference type="EMBL" id="ML978067">
    <property type="protein sequence ID" value="KAF2020232.1"/>
    <property type="molecule type" value="Genomic_DNA"/>
</dbReference>
<gene>
    <name evidence="1" type="ORF">BU24DRAFT_135618</name>
</gene>
<evidence type="ECO:0000313" key="2">
    <source>
        <dbReference type="Proteomes" id="UP000799778"/>
    </source>
</evidence>
<evidence type="ECO:0008006" key="3">
    <source>
        <dbReference type="Google" id="ProtNLM"/>
    </source>
</evidence>
<dbReference type="Gene3D" id="3.40.50.1820">
    <property type="entry name" value="alpha/beta hydrolase"/>
    <property type="match status" value="1"/>
</dbReference>